<sequence length="271" mass="29623">MAAESTARRIGLIIVGDEILSGRRQDKHFSKIVEMLGARGMHLSWAEFLPDERDRLVDAYKRSFATGDVVFSCGGIGGTPDDHTRQAAAAALGLPLALHPEAEEAIALRTREMAEKGQGTADMSAPENQQRLQMGMFPEGCEIVPNPYNRIPGFFIQDHTFVPGFPVMAWPMLEWTLDTRYRALQHVRAHVEHSFLVFSMPESRITPSMVTVESRWPDVRAFSLPSVGEAGGTPHIELGVKGEPEAAAAALEFLRAEVLRLGGKLAPPAAA</sequence>
<dbReference type="InterPro" id="IPR001453">
    <property type="entry name" value="MoaB/Mog_dom"/>
</dbReference>
<proteinExistence type="predicted"/>
<dbReference type="EMBL" id="CP023270">
    <property type="protein sequence ID" value="AVJ26516.1"/>
    <property type="molecule type" value="Genomic_DNA"/>
</dbReference>
<keyword evidence="3" id="KW-1185">Reference proteome</keyword>
<evidence type="ECO:0000259" key="1">
    <source>
        <dbReference type="SMART" id="SM00852"/>
    </source>
</evidence>
<dbReference type="PANTHER" id="PTHR13939:SF0">
    <property type="entry name" value="NMN AMIDOHYDROLASE-LIKE PROTEIN YFAY"/>
    <property type="match status" value="1"/>
</dbReference>
<dbReference type="OrthoDB" id="9801454at2"/>
<dbReference type="InterPro" id="IPR036425">
    <property type="entry name" value="MoaB/Mog-like_dom_sf"/>
</dbReference>
<evidence type="ECO:0000313" key="2">
    <source>
        <dbReference type="EMBL" id="AVJ26516.1"/>
    </source>
</evidence>
<dbReference type="Pfam" id="PF00994">
    <property type="entry name" value="MoCF_biosynth"/>
    <property type="match status" value="1"/>
</dbReference>
<dbReference type="SUPFAM" id="SSF53218">
    <property type="entry name" value="Molybdenum cofactor biosynthesis proteins"/>
    <property type="match status" value="1"/>
</dbReference>
<accession>A0A2S0I396</accession>
<gene>
    <name evidence="2" type="ORF">CLM73_04980</name>
</gene>
<feature type="domain" description="MoaB/Mog" evidence="1">
    <location>
        <begin position="11"/>
        <end position="184"/>
    </location>
</feature>
<dbReference type="Proteomes" id="UP000239477">
    <property type="component" value="Chromosome"/>
</dbReference>
<reference evidence="2 3" key="1">
    <citation type="submission" date="2017-09" db="EMBL/GenBank/DDBJ databases">
        <title>Genomic, metabolic, and phenotypic characteristics of bacterial isolates from the natural microbiome of the model nematode Caenorhabditis elegans.</title>
        <authorList>
            <person name="Zimmermann J."/>
            <person name="Obeng N."/>
            <person name="Yang W."/>
            <person name="Obeng O."/>
            <person name="Kissoyan K."/>
            <person name="Pees B."/>
            <person name="Dirksen P."/>
            <person name="Hoppner M."/>
            <person name="Franke A."/>
            <person name="Rosenstiel P."/>
            <person name="Leippe M."/>
            <person name="Dierking K."/>
            <person name="Kaleta C."/>
            <person name="Schulenburg H."/>
        </authorList>
    </citation>
    <scope>NUCLEOTIDE SEQUENCE [LARGE SCALE GENOMIC DNA]</scope>
    <source>
        <strain evidence="2 3">MYb73</strain>
    </source>
</reference>
<organism evidence="2 3">
    <name type="scientific">Achromobacter spanius</name>
    <dbReference type="NCBI Taxonomy" id="217203"/>
    <lineage>
        <taxon>Bacteria</taxon>
        <taxon>Pseudomonadati</taxon>
        <taxon>Pseudomonadota</taxon>
        <taxon>Betaproteobacteria</taxon>
        <taxon>Burkholderiales</taxon>
        <taxon>Alcaligenaceae</taxon>
        <taxon>Achromobacter</taxon>
    </lineage>
</organism>
<dbReference type="SMART" id="SM00852">
    <property type="entry name" value="MoCF_biosynth"/>
    <property type="match status" value="1"/>
</dbReference>
<dbReference type="Gene3D" id="3.40.980.10">
    <property type="entry name" value="MoaB/Mog-like domain"/>
    <property type="match status" value="1"/>
</dbReference>
<dbReference type="CDD" id="cd00885">
    <property type="entry name" value="cinA"/>
    <property type="match status" value="1"/>
</dbReference>
<protein>
    <submittedName>
        <fullName evidence="2">Competence/damage-inducible protein A</fullName>
    </submittedName>
</protein>
<dbReference type="AlphaFoldDB" id="A0A2S0I396"/>
<dbReference type="PANTHER" id="PTHR13939">
    <property type="entry name" value="NICOTINAMIDE-NUCLEOTIDE AMIDOHYDROLASE PNCC"/>
    <property type="match status" value="1"/>
</dbReference>
<evidence type="ECO:0000313" key="3">
    <source>
        <dbReference type="Proteomes" id="UP000239477"/>
    </source>
</evidence>
<dbReference type="RefSeq" id="WP_105237562.1">
    <property type="nucleotide sequence ID" value="NZ_CP023270.1"/>
</dbReference>
<dbReference type="InterPro" id="IPR050101">
    <property type="entry name" value="CinA"/>
</dbReference>
<name>A0A2S0I396_9BURK</name>